<dbReference type="InterPro" id="IPR029016">
    <property type="entry name" value="GAF-like_dom_sf"/>
</dbReference>
<dbReference type="Gene3D" id="3.30.450.20">
    <property type="entry name" value="PAS domain"/>
    <property type="match status" value="1"/>
</dbReference>
<dbReference type="Pfam" id="PF01590">
    <property type="entry name" value="GAF"/>
    <property type="match status" value="1"/>
</dbReference>
<evidence type="ECO:0000259" key="2">
    <source>
        <dbReference type="PROSITE" id="PS50887"/>
    </source>
</evidence>
<dbReference type="Pfam" id="PF00563">
    <property type="entry name" value="EAL"/>
    <property type="match status" value="1"/>
</dbReference>
<accession>A0ABY2XQA5</accession>
<comment type="caution">
    <text evidence="3">The sequence shown here is derived from an EMBL/GenBank/DDBJ whole genome shotgun (WGS) entry which is preliminary data.</text>
</comment>
<protein>
    <submittedName>
        <fullName evidence="3">EAL domain-containing protein</fullName>
    </submittedName>
</protein>
<dbReference type="SUPFAM" id="SSF141868">
    <property type="entry name" value="EAL domain-like"/>
    <property type="match status" value="1"/>
</dbReference>
<dbReference type="Gene3D" id="3.30.450.40">
    <property type="match status" value="1"/>
</dbReference>
<dbReference type="PANTHER" id="PTHR44757:SF2">
    <property type="entry name" value="BIOFILM ARCHITECTURE MAINTENANCE PROTEIN MBAA"/>
    <property type="match status" value="1"/>
</dbReference>
<dbReference type="Gene3D" id="3.20.20.450">
    <property type="entry name" value="EAL domain"/>
    <property type="match status" value="1"/>
</dbReference>
<dbReference type="Gene3D" id="3.30.70.270">
    <property type="match status" value="1"/>
</dbReference>
<name>A0ABY2XQA5_9GAMM</name>
<organism evidence="3 4">
    <name type="scientific">Alloalcanivorax gelatiniphagus</name>
    <dbReference type="NCBI Taxonomy" id="1194167"/>
    <lineage>
        <taxon>Bacteria</taxon>
        <taxon>Pseudomonadati</taxon>
        <taxon>Pseudomonadota</taxon>
        <taxon>Gammaproteobacteria</taxon>
        <taxon>Oceanospirillales</taxon>
        <taxon>Alcanivoracaceae</taxon>
        <taxon>Alloalcanivorax</taxon>
    </lineage>
</organism>
<dbReference type="PROSITE" id="PS50887">
    <property type="entry name" value="GGDEF"/>
    <property type="match status" value="1"/>
</dbReference>
<dbReference type="CDD" id="cd01949">
    <property type="entry name" value="GGDEF"/>
    <property type="match status" value="1"/>
</dbReference>
<dbReference type="InterPro" id="IPR000160">
    <property type="entry name" value="GGDEF_dom"/>
</dbReference>
<proteinExistence type="predicted"/>
<dbReference type="InterPro" id="IPR029787">
    <property type="entry name" value="Nucleotide_cyclase"/>
</dbReference>
<gene>
    <name evidence="3" type="ORF">FGS76_04005</name>
</gene>
<dbReference type="InterPro" id="IPR035965">
    <property type="entry name" value="PAS-like_dom_sf"/>
</dbReference>
<dbReference type="CDD" id="cd00130">
    <property type="entry name" value="PAS"/>
    <property type="match status" value="1"/>
</dbReference>
<feature type="domain" description="GGDEF" evidence="2">
    <location>
        <begin position="352"/>
        <end position="488"/>
    </location>
</feature>
<dbReference type="SMART" id="SM00267">
    <property type="entry name" value="GGDEF"/>
    <property type="match status" value="1"/>
</dbReference>
<dbReference type="Pfam" id="PF13188">
    <property type="entry name" value="PAS_8"/>
    <property type="match status" value="1"/>
</dbReference>
<dbReference type="InterPro" id="IPR043128">
    <property type="entry name" value="Rev_trsase/Diguanyl_cyclase"/>
</dbReference>
<feature type="domain" description="EAL" evidence="1">
    <location>
        <begin position="497"/>
        <end position="745"/>
    </location>
</feature>
<dbReference type="SMART" id="SM00065">
    <property type="entry name" value="GAF"/>
    <property type="match status" value="1"/>
</dbReference>
<dbReference type="SUPFAM" id="SSF55073">
    <property type="entry name" value="Nucleotide cyclase"/>
    <property type="match status" value="1"/>
</dbReference>
<dbReference type="InterPro" id="IPR052155">
    <property type="entry name" value="Biofilm_reg_signaling"/>
</dbReference>
<dbReference type="NCBIfam" id="TIGR00229">
    <property type="entry name" value="sensory_box"/>
    <property type="match status" value="1"/>
</dbReference>
<evidence type="ECO:0000313" key="3">
    <source>
        <dbReference type="EMBL" id="TMW14104.1"/>
    </source>
</evidence>
<dbReference type="NCBIfam" id="TIGR00254">
    <property type="entry name" value="GGDEF"/>
    <property type="match status" value="1"/>
</dbReference>
<dbReference type="InterPro" id="IPR000014">
    <property type="entry name" value="PAS"/>
</dbReference>
<evidence type="ECO:0000259" key="1">
    <source>
        <dbReference type="PROSITE" id="PS50883"/>
    </source>
</evidence>
<dbReference type="EMBL" id="VCQT01000019">
    <property type="protein sequence ID" value="TMW14104.1"/>
    <property type="molecule type" value="Genomic_DNA"/>
</dbReference>
<dbReference type="SMART" id="SM00052">
    <property type="entry name" value="EAL"/>
    <property type="match status" value="1"/>
</dbReference>
<reference evidence="3 4" key="1">
    <citation type="submission" date="2019-05" db="EMBL/GenBank/DDBJ databases">
        <title>Genome of Alcanivorax gelatiniphagus, an oil degrading marine bacteria.</title>
        <authorList>
            <person name="Kwon K.K."/>
        </authorList>
    </citation>
    <scope>NUCLEOTIDE SEQUENCE [LARGE SCALE GENOMIC DNA]</scope>
    <source>
        <strain evidence="3 4">MEBiC 08158</strain>
    </source>
</reference>
<sequence>MLLDRAEYRRYFSRNGGAGVHGRAFAIIGGLSREIKMALHSLDETSRLDALSDYQVFGTPPEKEFDRIVKMMSSIFSVPTALIGFMSNDSHYFKARVGFDACEASREVSFCTYTVERNEIVVIPDTLADPAYRNSTLVQGGPRIRFYAGAPIRTSSGHCLGAISLVDYVPRDPLTKAEETLLEGFAEMVMDHLARRRLLLVRRAALKLASSIPDAIICINQADEVTFWNRGAEQLTGLHAHRARGQKLGALLGAQFQHLLFDAGGGSRDWRSLENQRSFLLRTDGSHLPVEVSSAIWVEDDQYQRGFVIRDIAHRQDLQNRVRLMRDTDRLTGLPNRGRFLEMTQGYMDRGRAVTVLKVDLDSFKAVNSSLGMATGDEVLREAARRFSDLAPESSLVGRLAGDEYGMLLYGEQDPEYLRTLGEKVIEEVSRPYRIHGFECRVTACVGIVSAPAEASGELDSAGVLKQALLALQEAKCLGSRHLVIFNDELNERVEKKHRLEQDLRIAFKQRDFELHFQPQNTLGSGKVVGAEALLRWRHPQRGLVFPGDFISVLEVSDQALRVGDWILEASCAFAAAQRAKYDSFRIGVNLFACQLRDTALADKVETLLKRYDLPPQSLELEITETTILGISPEILSVLQRLHDLGVGLAFDDYGTGYASLSLLKKYPLTRLKIDRQFVANLTTCPDDLAIVNSIILLGRNLGLQIIAEGIETREQADMLRRLGCHEGQGYMFSRPVPEAQFPGG</sequence>
<dbReference type="SUPFAM" id="SSF55785">
    <property type="entry name" value="PYP-like sensor domain (PAS domain)"/>
    <property type="match status" value="1"/>
</dbReference>
<dbReference type="RefSeq" id="WP_138771344.1">
    <property type="nucleotide sequence ID" value="NZ_JBHSSX010000202.1"/>
</dbReference>
<dbReference type="CDD" id="cd01948">
    <property type="entry name" value="EAL"/>
    <property type="match status" value="1"/>
</dbReference>
<dbReference type="InterPro" id="IPR001633">
    <property type="entry name" value="EAL_dom"/>
</dbReference>
<keyword evidence="4" id="KW-1185">Reference proteome</keyword>
<dbReference type="Proteomes" id="UP000739180">
    <property type="component" value="Unassembled WGS sequence"/>
</dbReference>
<dbReference type="PROSITE" id="PS50883">
    <property type="entry name" value="EAL"/>
    <property type="match status" value="1"/>
</dbReference>
<dbReference type="InterPro" id="IPR035919">
    <property type="entry name" value="EAL_sf"/>
</dbReference>
<dbReference type="PANTHER" id="PTHR44757">
    <property type="entry name" value="DIGUANYLATE CYCLASE DGCP"/>
    <property type="match status" value="1"/>
</dbReference>
<dbReference type="SUPFAM" id="SSF55781">
    <property type="entry name" value="GAF domain-like"/>
    <property type="match status" value="1"/>
</dbReference>
<dbReference type="Pfam" id="PF00990">
    <property type="entry name" value="GGDEF"/>
    <property type="match status" value="1"/>
</dbReference>
<dbReference type="InterPro" id="IPR003018">
    <property type="entry name" value="GAF"/>
</dbReference>
<evidence type="ECO:0000313" key="4">
    <source>
        <dbReference type="Proteomes" id="UP000739180"/>
    </source>
</evidence>